<evidence type="ECO:0000256" key="1">
    <source>
        <dbReference type="SAM" id="Coils"/>
    </source>
</evidence>
<evidence type="ECO:0000256" key="3">
    <source>
        <dbReference type="SAM" id="SignalP"/>
    </source>
</evidence>
<reference evidence="4 5" key="1">
    <citation type="submission" date="2012-08" db="EMBL/GenBank/DDBJ databases">
        <authorList>
            <person name="Doggett N."/>
            <person name="Teshima H."/>
            <person name="Bruce D."/>
            <person name="Detter J.C."/>
            <person name="Johnson S.L."/>
            <person name="Han C."/>
        </authorList>
    </citation>
    <scope>NUCLEOTIDE SEQUENCE [LARGE SCALE GENOMIC DNA]</scope>
    <source>
        <strain evidence="4 5">HD-771</strain>
    </source>
</reference>
<feature type="transmembrane region" description="Helical" evidence="2">
    <location>
        <begin position="77"/>
        <end position="100"/>
    </location>
</feature>
<dbReference type="Proteomes" id="UP000005259">
    <property type="component" value="Chromosome"/>
</dbReference>
<feature type="chain" id="PRO_5040877069" evidence="3">
    <location>
        <begin position="24"/>
        <end position="314"/>
    </location>
</feature>
<protein>
    <submittedName>
        <fullName evidence="4">Uncharacterized protein</fullName>
    </submittedName>
</protein>
<dbReference type="AlphaFoldDB" id="A0A9W3JKR3"/>
<dbReference type="EMBL" id="CP003752">
    <property type="protein sequence ID" value="AFQ18892.1"/>
    <property type="molecule type" value="Genomic_DNA"/>
</dbReference>
<dbReference type="RefSeq" id="WP_001255137.1">
    <property type="nucleotide sequence ID" value="NC_018500.1"/>
</dbReference>
<sequence>MRRVFVVCVLLLSFFKVVLPAYAEEGNVPDKGNASPIQEEIKKEEIVNKDEVLNKDEVYKMLLDSKSEKIGLMQGNISSILAVFGLIIAVLAVVATVFGIRLNKNFSERYDEIKKIKDEIDTEKGNLDALKSSMLKTNEELNSAKKELEQKDQKLASYIEKTDGILVYLDYLDIQDSRALSQMKFIYLNPKADLLLSKIEDILKKAYVEKYINEEESSQDEKKEIEDERSRKEETWNNFEYLKSGLKSEATNMYKFLNSNLKYDDVVDILDDGKERVNYGEDVEACFEEWYGYYEDLLQLHSTLLELQMNSVQR</sequence>
<organism evidence="4 5">
    <name type="scientific">Bacillus thuringiensis HD-771</name>
    <dbReference type="NCBI Taxonomy" id="1218175"/>
    <lineage>
        <taxon>Bacteria</taxon>
        <taxon>Bacillati</taxon>
        <taxon>Bacillota</taxon>
        <taxon>Bacilli</taxon>
        <taxon>Bacillales</taxon>
        <taxon>Bacillaceae</taxon>
        <taxon>Bacillus</taxon>
        <taxon>Bacillus cereus group</taxon>
    </lineage>
</organism>
<evidence type="ECO:0000313" key="4">
    <source>
        <dbReference type="EMBL" id="AFQ18892.1"/>
    </source>
</evidence>
<keyword evidence="2" id="KW-1133">Transmembrane helix</keyword>
<name>A0A9W3JKR3_BACTU</name>
<feature type="coiled-coil region" evidence="1">
    <location>
        <begin position="208"/>
        <end position="235"/>
    </location>
</feature>
<evidence type="ECO:0000256" key="2">
    <source>
        <dbReference type="SAM" id="Phobius"/>
    </source>
</evidence>
<keyword evidence="2" id="KW-0472">Membrane</keyword>
<gene>
    <name evidence="4" type="ORF">BTG_27465</name>
</gene>
<accession>A0A9W3JKR3</accession>
<evidence type="ECO:0000313" key="5">
    <source>
        <dbReference type="Proteomes" id="UP000005259"/>
    </source>
</evidence>
<proteinExistence type="predicted"/>
<keyword evidence="3" id="KW-0732">Signal</keyword>
<feature type="signal peptide" evidence="3">
    <location>
        <begin position="1"/>
        <end position="23"/>
    </location>
</feature>
<keyword evidence="1" id="KW-0175">Coiled coil</keyword>
<keyword evidence="2" id="KW-0812">Transmembrane</keyword>
<feature type="coiled-coil region" evidence="1">
    <location>
        <begin position="113"/>
        <end position="161"/>
    </location>
</feature>
<dbReference type="KEGG" id="bti:BTG_27465"/>